<dbReference type="InterPro" id="IPR004305">
    <property type="entry name" value="Thiaminase-2/PQQC"/>
</dbReference>
<dbReference type="Proteomes" id="UP000663829">
    <property type="component" value="Unassembled WGS sequence"/>
</dbReference>
<protein>
    <recommendedName>
        <fullName evidence="1">Thiaminase-2/PQQC domain-containing protein</fullName>
    </recommendedName>
</protein>
<dbReference type="InterPro" id="IPR050967">
    <property type="entry name" value="Thiamine_Salvage_TenA"/>
</dbReference>
<dbReference type="GO" id="GO:0050334">
    <property type="term" value="F:thiaminase activity"/>
    <property type="evidence" value="ECO:0007669"/>
    <property type="project" value="InterPro"/>
</dbReference>
<dbReference type="InterPro" id="IPR016084">
    <property type="entry name" value="Haem_Oase-like_multi-hlx"/>
</dbReference>
<evidence type="ECO:0000259" key="1">
    <source>
        <dbReference type="Pfam" id="PF03070"/>
    </source>
</evidence>
<dbReference type="AlphaFoldDB" id="A0A814TFJ5"/>
<dbReference type="NCBIfam" id="TIGR04306">
    <property type="entry name" value="salvage_TenA"/>
    <property type="match status" value="1"/>
</dbReference>
<keyword evidence="4" id="KW-1185">Reference proteome</keyword>
<name>A0A814TFJ5_9BILA</name>
<accession>A0A814TFJ5</accession>
<dbReference type="Pfam" id="PF03070">
    <property type="entry name" value="TENA_THI-4"/>
    <property type="match status" value="1"/>
</dbReference>
<dbReference type="SUPFAM" id="SSF48613">
    <property type="entry name" value="Heme oxygenase-like"/>
    <property type="match status" value="1"/>
</dbReference>
<comment type="caution">
    <text evidence="2">The sequence shown here is derived from an EMBL/GenBank/DDBJ whole genome shotgun (WGS) entry which is preliminary data.</text>
</comment>
<dbReference type="GO" id="GO:0006772">
    <property type="term" value="P:thiamine metabolic process"/>
    <property type="evidence" value="ECO:0007669"/>
    <property type="project" value="InterPro"/>
</dbReference>
<organism evidence="2 4">
    <name type="scientific">Didymodactylos carnosus</name>
    <dbReference type="NCBI Taxonomy" id="1234261"/>
    <lineage>
        <taxon>Eukaryota</taxon>
        <taxon>Metazoa</taxon>
        <taxon>Spiralia</taxon>
        <taxon>Gnathifera</taxon>
        <taxon>Rotifera</taxon>
        <taxon>Eurotatoria</taxon>
        <taxon>Bdelloidea</taxon>
        <taxon>Philodinida</taxon>
        <taxon>Philodinidae</taxon>
        <taxon>Didymodactylos</taxon>
    </lineage>
</organism>
<evidence type="ECO:0000313" key="4">
    <source>
        <dbReference type="Proteomes" id="UP000663829"/>
    </source>
</evidence>
<evidence type="ECO:0000313" key="2">
    <source>
        <dbReference type="EMBL" id="CAF1160769.1"/>
    </source>
</evidence>
<dbReference type="PANTHER" id="PTHR43198:SF2">
    <property type="entry name" value="SI:CH1073-67J19.1-RELATED"/>
    <property type="match status" value="1"/>
</dbReference>
<evidence type="ECO:0000313" key="3">
    <source>
        <dbReference type="EMBL" id="CAF3924330.1"/>
    </source>
</evidence>
<sequence length="193" mass="22582">MNGTLDIEKFKFYIMQDALYLVDFGRALSILAGRCSEPKLVRLLLSFATGIESVEELLHEKYFKLFDIQQRTMEQSPSCLAYTQFLLAKVSLGSIEEAWAALLPCFWIYREVGKYIYQQANTSDSTNPFKEWIDTYAGEEYSDVAQQAIDTTELLAQQLSETSFEKMKEAFIYSSRFEYMFWDSAYKQQWWVI</sequence>
<dbReference type="PANTHER" id="PTHR43198">
    <property type="entry name" value="BIFUNCTIONAL TH2 PROTEIN"/>
    <property type="match status" value="1"/>
</dbReference>
<dbReference type="CDD" id="cd19365">
    <property type="entry name" value="TenA_C-like"/>
    <property type="match status" value="1"/>
</dbReference>
<gene>
    <name evidence="2" type="ORF">GPM918_LOCUS21667</name>
    <name evidence="3" type="ORF">SRO942_LOCUS21665</name>
</gene>
<proteinExistence type="predicted"/>
<dbReference type="OrthoDB" id="5806710at2759"/>
<dbReference type="GO" id="GO:0005829">
    <property type="term" value="C:cytosol"/>
    <property type="evidence" value="ECO:0007669"/>
    <property type="project" value="TreeGrafter"/>
</dbReference>
<dbReference type="Proteomes" id="UP000681722">
    <property type="component" value="Unassembled WGS sequence"/>
</dbReference>
<dbReference type="InterPro" id="IPR027574">
    <property type="entry name" value="Thiaminase_II"/>
</dbReference>
<dbReference type="Gene3D" id="1.20.910.10">
    <property type="entry name" value="Heme oxygenase-like"/>
    <property type="match status" value="1"/>
</dbReference>
<dbReference type="EMBL" id="CAJOBC010007195">
    <property type="protein sequence ID" value="CAF3924330.1"/>
    <property type="molecule type" value="Genomic_DNA"/>
</dbReference>
<reference evidence="2" key="1">
    <citation type="submission" date="2021-02" db="EMBL/GenBank/DDBJ databases">
        <authorList>
            <person name="Nowell W R."/>
        </authorList>
    </citation>
    <scope>NUCLEOTIDE SEQUENCE</scope>
</reference>
<feature type="domain" description="Thiaminase-2/PQQC" evidence="1">
    <location>
        <begin position="2"/>
        <end position="187"/>
    </location>
</feature>
<dbReference type="EMBL" id="CAJNOQ010007194">
    <property type="protein sequence ID" value="CAF1160769.1"/>
    <property type="molecule type" value="Genomic_DNA"/>
</dbReference>